<evidence type="ECO:0000313" key="2">
    <source>
        <dbReference type="Proteomes" id="UP001064489"/>
    </source>
</evidence>
<proteinExistence type="predicted"/>
<evidence type="ECO:0000313" key="1">
    <source>
        <dbReference type="EMBL" id="KAI9190945.1"/>
    </source>
</evidence>
<dbReference type="EMBL" id="JAJSOW010000004">
    <property type="protein sequence ID" value="KAI9190945.1"/>
    <property type="molecule type" value="Genomic_DNA"/>
</dbReference>
<comment type="caution">
    <text evidence="1">The sequence shown here is derived from an EMBL/GenBank/DDBJ whole genome shotgun (WGS) entry which is preliminary data.</text>
</comment>
<dbReference type="AlphaFoldDB" id="A0AAD5J9J7"/>
<reference evidence="1" key="1">
    <citation type="journal article" date="2022" name="Plant J.">
        <title>Strategies of tolerance reflected in two North American maple genomes.</title>
        <authorList>
            <person name="McEvoy S.L."/>
            <person name="Sezen U.U."/>
            <person name="Trouern-Trend A."/>
            <person name="McMahon S.M."/>
            <person name="Schaberg P.G."/>
            <person name="Yang J."/>
            <person name="Wegrzyn J.L."/>
            <person name="Swenson N.G."/>
        </authorList>
    </citation>
    <scope>NUCLEOTIDE SEQUENCE</scope>
    <source>
        <strain evidence="1">91603</strain>
    </source>
</reference>
<accession>A0AAD5J9J7</accession>
<dbReference type="Proteomes" id="UP001064489">
    <property type="component" value="Chromosome 6"/>
</dbReference>
<keyword evidence="2" id="KW-1185">Reference proteome</keyword>
<name>A0AAD5J9J7_ACENE</name>
<reference evidence="1" key="2">
    <citation type="submission" date="2023-02" db="EMBL/GenBank/DDBJ databases">
        <authorList>
            <person name="Swenson N.G."/>
            <person name="Wegrzyn J.L."/>
            <person name="Mcevoy S.L."/>
        </authorList>
    </citation>
    <scope>NUCLEOTIDE SEQUENCE</scope>
    <source>
        <strain evidence="1">91603</strain>
        <tissue evidence="1">Leaf</tissue>
    </source>
</reference>
<gene>
    <name evidence="1" type="ORF">LWI28_001200</name>
</gene>
<sequence>MSARMMLRRRGMNRRQKTIILHENKPPWPGGPVRVRSDGLDNGGFDDWMEMMKKGGRCVGRVCSVVYIGKLLGNDNKNYHKRIEDNGFDGANKTKTSVAETFEFIEIYCREKDLLFEQLV</sequence>
<organism evidence="1 2">
    <name type="scientific">Acer negundo</name>
    <name type="common">Box elder</name>
    <dbReference type="NCBI Taxonomy" id="4023"/>
    <lineage>
        <taxon>Eukaryota</taxon>
        <taxon>Viridiplantae</taxon>
        <taxon>Streptophyta</taxon>
        <taxon>Embryophyta</taxon>
        <taxon>Tracheophyta</taxon>
        <taxon>Spermatophyta</taxon>
        <taxon>Magnoliopsida</taxon>
        <taxon>eudicotyledons</taxon>
        <taxon>Gunneridae</taxon>
        <taxon>Pentapetalae</taxon>
        <taxon>rosids</taxon>
        <taxon>malvids</taxon>
        <taxon>Sapindales</taxon>
        <taxon>Sapindaceae</taxon>
        <taxon>Hippocastanoideae</taxon>
        <taxon>Acereae</taxon>
        <taxon>Acer</taxon>
    </lineage>
</organism>
<protein>
    <submittedName>
        <fullName evidence="1">Uncharacterized protein</fullName>
    </submittedName>
</protein>